<keyword evidence="12" id="KW-1185">Reference proteome</keyword>
<feature type="transmembrane region" description="Helical" evidence="10">
    <location>
        <begin position="297"/>
        <end position="315"/>
    </location>
</feature>
<feature type="transmembrane region" description="Helical" evidence="10">
    <location>
        <begin position="21"/>
        <end position="41"/>
    </location>
</feature>
<reference evidence="11 12" key="1">
    <citation type="submission" date="2024-05" db="EMBL/GenBank/DDBJ databases">
        <title>Genome Sequence and Characterization of the New Strain Purple Sulfur Bacterium of Genus Thioalkalicoccus.</title>
        <authorList>
            <person name="Bryantseva I.A."/>
            <person name="Kyndt J.A."/>
            <person name="Imhoff J.F."/>
        </authorList>
    </citation>
    <scope>NUCLEOTIDE SEQUENCE [LARGE SCALE GENOMIC DNA]</scope>
    <source>
        <strain evidence="11 12">Um2</strain>
    </source>
</reference>
<keyword evidence="10" id="KW-0997">Cell inner membrane</keyword>
<dbReference type="InterPro" id="IPR004338">
    <property type="entry name" value="NqrB/RnfD"/>
</dbReference>
<keyword evidence="1 10" id="KW-0813">Transport</keyword>
<evidence type="ECO:0000256" key="8">
    <source>
        <dbReference type="ARBA" id="ARBA00022989"/>
    </source>
</evidence>
<comment type="subunit">
    <text evidence="10">The complex is composed of six subunits: RnfA, RnfB, RnfC, RnfD, RnfE and RnfG.</text>
</comment>
<keyword evidence="3 10" id="KW-0285">Flavoprotein</keyword>
<dbReference type="Proteomes" id="UP001564408">
    <property type="component" value="Unassembled WGS sequence"/>
</dbReference>
<keyword evidence="4 10" id="KW-0288">FMN</keyword>
<evidence type="ECO:0000256" key="9">
    <source>
        <dbReference type="ARBA" id="ARBA00023136"/>
    </source>
</evidence>
<dbReference type="NCBIfam" id="TIGR01946">
    <property type="entry name" value="rnfD"/>
    <property type="match status" value="1"/>
</dbReference>
<proteinExistence type="inferred from homology"/>
<dbReference type="InterPro" id="IPR011303">
    <property type="entry name" value="RnfD_bac"/>
</dbReference>
<feature type="transmembrane region" description="Helical" evidence="10">
    <location>
        <begin position="99"/>
        <end position="117"/>
    </location>
</feature>
<organism evidence="11 12">
    <name type="scientific">Thioalkalicoccus limnaeus</name>
    <dbReference type="NCBI Taxonomy" id="120681"/>
    <lineage>
        <taxon>Bacteria</taxon>
        <taxon>Pseudomonadati</taxon>
        <taxon>Pseudomonadota</taxon>
        <taxon>Gammaproteobacteria</taxon>
        <taxon>Chromatiales</taxon>
        <taxon>Chromatiaceae</taxon>
        <taxon>Thioalkalicoccus</taxon>
    </lineage>
</organism>
<keyword evidence="10" id="KW-1003">Cell membrane</keyword>
<dbReference type="Pfam" id="PF03116">
    <property type="entry name" value="NQR2_RnfD_RnfE"/>
    <property type="match status" value="1"/>
</dbReference>
<comment type="cofactor">
    <cofactor evidence="10">
        <name>FMN</name>
        <dbReference type="ChEBI" id="CHEBI:58210"/>
    </cofactor>
</comment>
<feature type="transmembrane region" description="Helical" evidence="10">
    <location>
        <begin position="47"/>
        <end position="69"/>
    </location>
</feature>
<gene>
    <name evidence="10" type="primary">rnfD</name>
    <name evidence="11" type="ORF">ABC977_12605</name>
</gene>
<keyword evidence="7 10" id="KW-0249">Electron transport</keyword>
<evidence type="ECO:0000256" key="2">
    <source>
        <dbReference type="ARBA" id="ARBA00022553"/>
    </source>
</evidence>
<sequence>MNEFASASPVAGPFAHARSSIGRTMGLVMLALTPGTLIGLWQFGWPAINLFVVTITTVVVVEAACLRLAGRPVRAHLFDGSAILTGWLLSLTLPPWAPWWIGVVGGLIAIVIAKQVFGGLGQNLFNPAMVARVALLISFPVTMTTFVAPTPLFSEGAPDFVGGLAITFGGEYYDAMTSATVLGQVRTDLTTGLTLIDILPSTYQLSQAAIGTIAGSLGETSAVLILLGGLFLIAKRVITWHIPVAMLATITVCATAMHIFDPAVFLNPGYHLVSGATMLAAFFIATDPVTAPVSARARILYGIGCGLLVYIIRTWSAYPEGAAFAVLLMNACTPLLDHYVRPRIYGRDRRGEPLAYADDTGEKSR</sequence>
<comment type="function">
    <text evidence="10">Part of a membrane-bound complex that couples electron transfer with translocation of ions across the membrane.</text>
</comment>
<feature type="transmembrane region" description="Helical" evidence="10">
    <location>
        <begin position="240"/>
        <end position="260"/>
    </location>
</feature>
<evidence type="ECO:0000256" key="1">
    <source>
        <dbReference type="ARBA" id="ARBA00022448"/>
    </source>
</evidence>
<dbReference type="EMBL" id="JBDKXB010000018">
    <property type="protein sequence ID" value="MEY6433243.1"/>
    <property type="molecule type" value="Genomic_DNA"/>
</dbReference>
<evidence type="ECO:0000256" key="3">
    <source>
        <dbReference type="ARBA" id="ARBA00022630"/>
    </source>
</evidence>
<protein>
    <recommendedName>
        <fullName evidence="10">Ion-translocating oxidoreductase complex subunit D</fullName>
        <ecNumber evidence="10">7.-.-.-</ecNumber>
    </recommendedName>
    <alternativeName>
        <fullName evidence="10">Rnf electron transport complex subunit D</fullName>
    </alternativeName>
</protein>
<evidence type="ECO:0000313" key="11">
    <source>
        <dbReference type="EMBL" id="MEY6433243.1"/>
    </source>
</evidence>
<keyword evidence="8 10" id="KW-1133">Transmembrane helix</keyword>
<dbReference type="PANTHER" id="PTHR30578">
    <property type="entry name" value="ELECTRON TRANSPORT COMPLEX PROTEIN RNFD"/>
    <property type="match status" value="1"/>
</dbReference>
<comment type="similarity">
    <text evidence="10">Belongs to the NqrB/RnfD family.</text>
</comment>
<evidence type="ECO:0000256" key="4">
    <source>
        <dbReference type="ARBA" id="ARBA00022643"/>
    </source>
</evidence>
<keyword evidence="9 10" id="KW-0472">Membrane</keyword>
<evidence type="ECO:0000256" key="6">
    <source>
        <dbReference type="ARBA" id="ARBA00022967"/>
    </source>
</evidence>
<evidence type="ECO:0000313" key="12">
    <source>
        <dbReference type="Proteomes" id="UP001564408"/>
    </source>
</evidence>
<feature type="transmembrane region" description="Helical" evidence="10">
    <location>
        <begin position="208"/>
        <end position="233"/>
    </location>
</feature>
<comment type="subcellular location">
    <subcellularLocation>
        <location evidence="10">Cell inner membrane</location>
        <topology evidence="10">Multi-pass membrane protein</topology>
    </subcellularLocation>
</comment>
<evidence type="ECO:0000256" key="7">
    <source>
        <dbReference type="ARBA" id="ARBA00022982"/>
    </source>
</evidence>
<feature type="transmembrane region" description="Helical" evidence="10">
    <location>
        <begin position="321"/>
        <end position="340"/>
    </location>
</feature>
<dbReference type="HAMAP" id="MF_00462">
    <property type="entry name" value="RsxD_RnfD"/>
    <property type="match status" value="1"/>
</dbReference>
<dbReference type="PANTHER" id="PTHR30578:SF0">
    <property type="entry name" value="ION-TRANSLOCATING OXIDOREDUCTASE COMPLEX SUBUNIT D"/>
    <property type="match status" value="1"/>
</dbReference>
<keyword evidence="2 10" id="KW-0597">Phosphoprotein</keyword>
<evidence type="ECO:0000256" key="5">
    <source>
        <dbReference type="ARBA" id="ARBA00022692"/>
    </source>
</evidence>
<keyword evidence="5 10" id="KW-0812">Transmembrane</keyword>
<evidence type="ECO:0000256" key="10">
    <source>
        <dbReference type="HAMAP-Rule" id="MF_00462"/>
    </source>
</evidence>
<comment type="caution">
    <text evidence="11">The sequence shown here is derived from an EMBL/GenBank/DDBJ whole genome shotgun (WGS) entry which is preliminary data.</text>
</comment>
<keyword evidence="6 10" id="KW-1278">Translocase</keyword>
<dbReference type="EC" id="7.-.-.-" evidence="10"/>
<feature type="transmembrane region" description="Helical" evidence="10">
    <location>
        <begin position="266"/>
        <end position="285"/>
    </location>
</feature>
<accession>A0ABV4BIW1</accession>
<dbReference type="RefSeq" id="WP_369667630.1">
    <property type="nucleotide sequence ID" value="NZ_JBDKXB010000018.1"/>
</dbReference>
<feature type="transmembrane region" description="Helical" evidence="10">
    <location>
        <begin position="129"/>
        <end position="148"/>
    </location>
</feature>
<name>A0ABV4BIW1_9GAMM</name>
<feature type="modified residue" description="FMN phosphoryl threonine" evidence="10">
    <location>
        <position position="180"/>
    </location>
</feature>